<name>A0A2P8ICV2_SACCR</name>
<protein>
    <submittedName>
        <fullName evidence="2">Uncharacterized protein</fullName>
    </submittedName>
</protein>
<evidence type="ECO:0000313" key="3">
    <source>
        <dbReference type="Proteomes" id="UP000241118"/>
    </source>
</evidence>
<dbReference type="EMBL" id="PYAX01000003">
    <property type="protein sequence ID" value="PSL56298.1"/>
    <property type="molecule type" value="Genomic_DNA"/>
</dbReference>
<accession>A0A2P8ICV2</accession>
<keyword evidence="3" id="KW-1185">Reference proteome</keyword>
<dbReference type="AlphaFoldDB" id="A0A2P8ICV2"/>
<reference evidence="2 3" key="1">
    <citation type="submission" date="2018-03" db="EMBL/GenBank/DDBJ databases">
        <title>Genomic Encyclopedia of Type Strains, Phase III (KMG-III): the genomes of soil and plant-associated and newly described type strains.</title>
        <authorList>
            <person name="Whitman W."/>
        </authorList>
    </citation>
    <scope>NUCLEOTIDE SEQUENCE [LARGE SCALE GENOMIC DNA]</scope>
    <source>
        <strain evidence="2 3">CGMCC 4.7097</strain>
    </source>
</reference>
<proteinExistence type="predicted"/>
<evidence type="ECO:0000313" key="2">
    <source>
        <dbReference type="EMBL" id="PSL56298.1"/>
    </source>
</evidence>
<feature type="region of interest" description="Disordered" evidence="1">
    <location>
        <begin position="65"/>
        <end position="104"/>
    </location>
</feature>
<organism evidence="2 3">
    <name type="scientific">Saccharothrix carnea</name>
    <dbReference type="NCBI Taxonomy" id="1280637"/>
    <lineage>
        <taxon>Bacteria</taxon>
        <taxon>Bacillati</taxon>
        <taxon>Actinomycetota</taxon>
        <taxon>Actinomycetes</taxon>
        <taxon>Pseudonocardiales</taxon>
        <taxon>Pseudonocardiaceae</taxon>
        <taxon>Saccharothrix</taxon>
    </lineage>
</organism>
<evidence type="ECO:0000256" key="1">
    <source>
        <dbReference type="SAM" id="MobiDB-lite"/>
    </source>
</evidence>
<gene>
    <name evidence="2" type="ORF">B0I31_10347</name>
</gene>
<sequence>MTLSRRCATAVAVVTVAGPITHSTCGYRSSSGAVHRHVPPPARTHRAARPPEFRVKSPGAWLRADADPARGGPAEACAEPVNPRERPGLRNTWTWPVHSPRVAR</sequence>
<feature type="compositionally biased region" description="Basic residues" evidence="1">
    <location>
        <begin position="34"/>
        <end position="48"/>
    </location>
</feature>
<dbReference type="Proteomes" id="UP000241118">
    <property type="component" value="Unassembled WGS sequence"/>
</dbReference>
<comment type="caution">
    <text evidence="2">The sequence shown here is derived from an EMBL/GenBank/DDBJ whole genome shotgun (WGS) entry which is preliminary data.</text>
</comment>
<feature type="region of interest" description="Disordered" evidence="1">
    <location>
        <begin position="27"/>
        <end position="52"/>
    </location>
</feature>